<comment type="subcellular location">
    <subcellularLocation>
        <location evidence="1">Cell inner membrane</location>
        <topology evidence="1">Multi-pass membrane protein</topology>
    </subcellularLocation>
</comment>
<evidence type="ECO:0000256" key="16">
    <source>
        <dbReference type="SAM" id="Phobius"/>
    </source>
</evidence>
<dbReference type="Pfam" id="PF13807">
    <property type="entry name" value="GNVR"/>
    <property type="match status" value="1"/>
</dbReference>
<feature type="domain" description="AAA" evidence="18">
    <location>
        <begin position="584"/>
        <end position="718"/>
    </location>
</feature>
<dbReference type="Gene3D" id="3.40.50.300">
    <property type="entry name" value="P-loop containing nucleotide triphosphate hydrolases"/>
    <property type="match status" value="1"/>
</dbReference>
<evidence type="ECO:0000256" key="10">
    <source>
        <dbReference type="ARBA" id="ARBA00022777"/>
    </source>
</evidence>
<evidence type="ECO:0000313" key="20">
    <source>
        <dbReference type="EMBL" id="SDF67190.1"/>
    </source>
</evidence>
<keyword evidence="11" id="KW-0067">ATP-binding</keyword>
<keyword evidence="7" id="KW-0808">Transferase</keyword>
<dbReference type="STRING" id="454006.SAMN05421825_1854"/>
<protein>
    <recommendedName>
        <fullName evidence="4">non-specific protein-tyrosine kinase</fullName>
        <ecNumber evidence="4">2.7.10.2</ecNumber>
    </recommendedName>
</protein>
<dbReference type="EMBL" id="FNBH01000002">
    <property type="protein sequence ID" value="SDF67190.1"/>
    <property type="molecule type" value="Genomic_DNA"/>
</dbReference>
<dbReference type="PANTHER" id="PTHR32309:SF13">
    <property type="entry name" value="FERRIC ENTEROBACTIN TRANSPORT PROTEIN FEPE"/>
    <property type="match status" value="1"/>
</dbReference>
<dbReference type="GO" id="GO:0005524">
    <property type="term" value="F:ATP binding"/>
    <property type="evidence" value="ECO:0007669"/>
    <property type="project" value="UniProtKB-KW"/>
</dbReference>
<dbReference type="PANTHER" id="PTHR32309">
    <property type="entry name" value="TYROSINE-PROTEIN KINASE"/>
    <property type="match status" value="1"/>
</dbReference>
<evidence type="ECO:0000313" key="21">
    <source>
        <dbReference type="Proteomes" id="UP000199203"/>
    </source>
</evidence>
<dbReference type="CDD" id="cd05387">
    <property type="entry name" value="BY-kinase"/>
    <property type="match status" value="1"/>
</dbReference>
<keyword evidence="6" id="KW-0997">Cell inner membrane</keyword>
<keyword evidence="12 16" id="KW-1133">Transmembrane helix</keyword>
<dbReference type="InterPro" id="IPR003856">
    <property type="entry name" value="LPS_length_determ_N"/>
</dbReference>
<evidence type="ECO:0000256" key="2">
    <source>
        <dbReference type="ARBA" id="ARBA00007316"/>
    </source>
</evidence>
<evidence type="ECO:0000256" key="5">
    <source>
        <dbReference type="ARBA" id="ARBA00022475"/>
    </source>
</evidence>
<dbReference type="InterPro" id="IPR050445">
    <property type="entry name" value="Bact_polysacc_biosynth/exp"/>
</dbReference>
<evidence type="ECO:0000256" key="8">
    <source>
        <dbReference type="ARBA" id="ARBA00022692"/>
    </source>
</evidence>
<dbReference type="NCBIfam" id="TIGR01007">
    <property type="entry name" value="eps_fam"/>
    <property type="match status" value="1"/>
</dbReference>
<dbReference type="EC" id="2.7.10.2" evidence="4"/>
<dbReference type="OrthoDB" id="9794577at2"/>
<dbReference type="GO" id="GO:0004715">
    <property type="term" value="F:non-membrane spanning protein tyrosine kinase activity"/>
    <property type="evidence" value="ECO:0007669"/>
    <property type="project" value="UniProtKB-EC"/>
</dbReference>
<evidence type="ECO:0000256" key="11">
    <source>
        <dbReference type="ARBA" id="ARBA00022840"/>
    </source>
</evidence>
<feature type="domain" description="Tyrosine-protein kinase G-rich" evidence="19">
    <location>
        <begin position="441"/>
        <end position="519"/>
    </location>
</feature>
<dbReference type="Pfam" id="PF13614">
    <property type="entry name" value="AAA_31"/>
    <property type="match status" value="1"/>
</dbReference>
<evidence type="ECO:0000256" key="3">
    <source>
        <dbReference type="ARBA" id="ARBA00008883"/>
    </source>
</evidence>
<keyword evidence="10" id="KW-0418">Kinase</keyword>
<evidence type="ECO:0000256" key="13">
    <source>
        <dbReference type="ARBA" id="ARBA00023136"/>
    </source>
</evidence>
<dbReference type="AlphaFoldDB" id="A0A1G7N1I8"/>
<evidence type="ECO:0000259" key="18">
    <source>
        <dbReference type="Pfam" id="PF13614"/>
    </source>
</evidence>
<feature type="transmembrane region" description="Helical" evidence="16">
    <location>
        <begin position="24"/>
        <end position="42"/>
    </location>
</feature>
<comment type="catalytic activity">
    <reaction evidence="15">
        <text>L-tyrosyl-[protein] + ATP = O-phospho-L-tyrosyl-[protein] + ADP + H(+)</text>
        <dbReference type="Rhea" id="RHEA:10596"/>
        <dbReference type="Rhea" id="RHEA-COMP:10136"/>
        <dbReference type="Rhea" id="RHEA-COMP:20101"/>
        <dbReference type="ChEBI" id="CHEBI:15378"/>
        <dbReference type="ChEBI" id="CHEBI:30616"/>
        <dbReference type="ChEBI" id="CHEBI:46858"/>
        <dbReference type="ChEBI" id="CHEBI:61978"/>
        <dbReference type="ChEBI" id="CHEBI:456216"/>
        <dbReference type="EC" id="2.7.10.2"/>
    </reaction>
</comment>
<reference evidence="21" key="1">
    <citation type="submission" date="2016-10" db="EMBL/GenBank/DDBJ databases">
        <authorList>
            <person name="Varghese N."/>
            <person name="Submissions S."/>
        </authorList>
    </citation>
    <scope>NUCLEOTIDE SEQUENCE [LARGE SCALE GENOMIC DNA]</scope>
    <source>
        <strain evidence="21">DSM 19684</strain>
    </source>
</reference>
<evidence type="ECO:0000256" key="4">
    <source>
        <dbReference type="ARBA" id="ARBA00011903"/>
    </source>
</evidence>
<dbReference type="SUPFAM" id="SSF52540">
    <property type="entry name" value="P-loop containing nucleoside triphosphate hydrolases"/>
    <property type="match status" value="1"/>
</dbReference>
<evidence type="ECO:0000256" key="14">
    <source>
        <dbReference type="ARBA" id="ARBA00023137"/>
    </source>
</evidence>
<dbReference type="InterPro" id="IPR025669">
    <property type="entry name" value="AAA_dom"/>
</dbReference>
<evidence type="ECO:0000256" key="7">
    <source>
        <dbReference type="ARBA" id="ARBA00022679"/>
    </source>
</evidence>
<comment type="similarity">
    <text evidence="2">Belongs to the CpsD/CapB family.</text>
</comment>
<dbReference type="GO" id="GO:0005886">
    <property type="term" value="C:plasma membrane"/>
    <property type="evidence" value="ECO:0007669"/>
    <property type="project" value="UniProtKB-SubCell"/>
</dbReference>
<dbReference type="Proteomes" id="UP000199203">
    <property type="component" value="Unassembled WGS sequence"/>
</dbReference>
<feature type="domain" description="Polysaccharide chain length determinant N-terminal" evidence="17">
    <location>
        <begin position="11"/>
        <end position="106"/>
    </location>
</feature>
<evidence type="ECO:0000256" key="1">
    <source>
        <dbReference type="ARBA" id="ARBA00004429"/>
    </source>
</evidence>
<organism evidence="20 21">
    <name type="scientific">Epilithonimonas hungarica</name>
    <dbReference type="NCBI Taxonomy" id="454006"/>
    <lineage>
        <taxon>Bacteria</taxon>
        <taxon>Pseudomonadati</taxon>
        <taxon>Bacteroidota</taxon>
        <taxon>Flavobacteriia</taxon>
        <taxon>Flavobacteriales</taxon>
        <taxon>Weeksellaceae</taxon>
        <taxon>Chryseobacterium group</taxon>
        <taxon>Epilithonimonas</taxon>
    </lineage>
</organism>
<dbReference type="RefSeq" id="WP_089873200.1">
    <property type="nucleotide sequence ID" value="NZ_FNBH01000002.1"/>
</dbReference>
<dbReference type="InterPro" id="IPR032807">
    <property type="entry name" value="GNVR"/>
</dbReference>
<evidence type="ECO:0000256" key="12">
    <source>
        <dbReference type="ARBA" id="ARBA00022989"/>
    </source>
</evidence>
<keyword evidence="13 16" id="KW-0472">Membrane</keyword>
<gene>
    <name evidence="20" type="ORF">SAMN05421825_1854</name>
</gene>
<evidence type="ECO:0000256" key="9">
    <source>
        <dbReference type="ARBA" id="ARBA00022741"/>
    </source>
</evidence>
<comment type="similarity">
    <text evidence="3">Belongs to the etk/wzc family.</text>
</comment>
<keyword evidence="14" id="KW-0829">Tyrosine-protein kinase</keyword>
<accession>A0A1G7N1I8</accession>
<keyword evidence="5" id="KW-1003">Cell membrane</keyword>
<evidence type="ECO:0000256" key="6">
    <source>
        <dbReference type="ARBA" id="ARBA00022519"/>
    </source>
</evidence>
<keyword evidence="8 16" id="KW-0812">Transmembrane</keyword>
<evidence type="ECO:0000259" key="17">
    <source>
        <dbReference type="Pfam" id="PF02706"/>
    </source>
</evidence>
<evidence type="ECO:0000259" key="19">
    <source>
        <dbReference type="Pfam" id="PF13807"/>
    </source>
</evidence>
<dbReference type="Pfam" id="PF02706">
    <property type="entry name" value="Wzz"/>
    <property type="match status" value="1"/>
</dbReference>
<sequence length="785" mass="89631">MSNEQNKEEVINLKDLIKPYVRKWYWFLFSVLAALVLAVIYIKITVPIYKVQSSVFIKDAKKMSTASGDLGVLSGLGGFAGMGTNSIENEVEIFKSKKIIEDVVKEQKFKTSVFSREFFYDVELFNDTNPINIFVVNEKQYEELPKKPIDIKINGDKITLDSKEFKKPINTAFGKLISLPYANFIITKNPNFKRKKVKKLELNDLYFTYSDFGTIVDDFQKSLDVDLLDKDATVIALSINEANQDKAKDFLNSLSRIYNDYAITDKNIESKKTKDFIDERIKIISDELGSVETEKEQFKIDNDLIDITSEAKINLQISNETRRKVLELDTQIELGKMLLGYINSQTNNYHVLPTNIGLDNPAATSNVSAYNKLVIDRSRMLENATLENPLVVENTKDLNSIRNALKESLTRANITMQATKDQIQGENSYSNNQIQKVPRQERLFRSIERQQQIKENLYLLLLQKREEAAISMAMTGDKARVVDYAYSSKKPVSPKKLVVLLGAIMLGTVLPFAYIYLKELLNNKLIDKHNLEKLTSTSILAEIPRLSTKENELIQHNDVSPLAESFRILVTNIKYMLQRRDRAKVIFVTSTVKGEGKTFVSVNLSLTLASPKNKVLVIGSDIRNPQLQRYNPAMKGTKGLTEYLYEDVTDPKSIIHPSGFNKDCDFIYSGNIPPNPTDLLQNGRYEELIESLKDDYQYIILDTAPLMLVTDSLIIADVADVTIYVTRSEVTEKSFIDYANKNIEAKKIKNVAFVLNDVHKTNFGYGNKYGYGYHAEEKKWWQFFK</sequence>
<keyword evidence="9" id="KW-0547">Nucleotide-binding</keyword>
<keyword evidence="21" id="KW-1185">Reference proteome</keyword>
<name>A0A1G7N1I8_9FLAO</name>
<proteinExistence type="inferred from homology"/>
<evidence type="ECO:0000256" key="15">
    <source>
        <dbReference type="ARBA" id="ARBA00051245"/>
    </source>
</evidence>
<dbReference type="InterPro" id="IPR027417">
    <property type="entry name" value="P-loop_NTPase"/>
</dbReference>
<dbReference type="InterPro" id="IPR005702">
    <property type="entry name" value="Wzc-like_C"/>
</dbReference>